<feature type="transmembrane region" description="Helical" evidence="7">
    <location>
        <begin position="176"/>
        <end position="195"/>
    </location>
</feature>
<proteinExistence type="inferred from homology"/>
<dbReference type="InterPro" id="IPR022764">
    <property type="entry name" value="Peptidase_S54_rhomboid_dom"/>
</dbReference>
<sequence length="212" mass="23673">MTLTIIIICITAVISFTAFSNAKLMDDLIFSPPAVTYRNQWYRFITCGFIHADMLHLLFNMYALYLFGSSIEADFMRIFGEMPGKLLYLGLYITSLVISLLPTYAQHKENYGYRSLGASGAVSAIAFCAMFLSPRSGIGLIFVPFITIPAFIFAPLFLIVSSVLAKKGHGNINHSAHLWGAIYGIAFLIVTSLVLTDFNPITYFVEQVRDFF</sequence>
<evidence type="ECO:0000256" key="1">
    <source>
        <dbReference type="ARBA" id="ARBA00004141"/>
    </source>
</evidence>
<keyword evidence="9" id="KW-0645">Protease</keyword>
<evidence type="ECO:0000256" key="4">
    <source>
        <dbReference type="ARBA" id="ARBA00022801"/>
    </source>
</evidence>
<feature type="domain" description="Peptidase S54 rhomboid" evidence="8">
    <location>
        <begin position="39"/>
        <end position="191"/>
    </location>
</feature>
<feature type="transmembrane region" description="Helical" evidence="7">
    <location>
        <begin position="111"/>
        <end position="132"/>
    </location>
</feature>
<evidence type="ECO:0000313" key="10">
    <source>
        <dbReference type="Proteomes" id="UP000290545"/>
    </source>
</evidence>
<dbReference type="PANTHER" id="PTHR43731:SF14">
    <property type="entry name" value="PRESENILIN-ASSOCIATED RHOMBOID-LIKE PROTEIN, MITOCHONDRIAL"/>
    <property type="match status" value="1"/>
</dbReference>
<evidence type="ECO:0000256" key="5">
    <source>
        <dbReference type="ARBA" id="ARBA00022989"/>
    </source>
</evidence>
<name>A0A4Q1DDV6_9BACT</name>
<feature type="transmembrane region" description="Helical" evidence="7">
    <location>
        <begin position="41"/>
        <end position="65"/>
    </location>
</feature>
<dbReference type="InterPro" id="IPR050925">
    <property type="entry name" value="Rhomboid_protease_S54"/>
</dbReference>
<keyword evidence="5 7" id="KW-1133">Transmembrane helix</keyword>
<keyword evidence="6 7" id="KW-0472">Membrane</keyword>
<feature type="transmembrane region" description="Helical" evidence="7">
    <location>
        <begin position="86"/>
        <end position="105"/>
    </location>
</feature>
<keyword evidence="3 7" id="KW-0812">Transmembrane</keyword>
<dbReference type="PANTHER" id="PTHR43731">
    <property type="entry name" value="RHOMBOID PROTEASE"/>
    <property type="match status" value="1"/>
</dbReference>
<evidence type="ECO:0000256" key="3">
    <source>
        <dbReference type="ARBA" id="ARBA00022692"/>
    </source>
</evidence>
<dbReference type="InterPro" id="IPR035952">
    <property type="entry name" value="Rhomboid-like_sf"/>
</dbReference>
<organism evidence="9 10">
    <name type="scientific">Filimonas effusa</name>
    <dbReference type="NCBI Taxonomy" id="2508721"/>
    <lineage>
        <taxon>Bacteria</taxon>
        <taxon>Pseudomonadati</taxon>
        <taxon>Bacteroidota</taxon>
        <taxon>Chitinophagia</taxon>
        <taxon>Chitinophagales</taxon>
        <taxon>Chitinophagaceae</taxon>
        <taxon>Filimonas</taxon>
    </lineage>
</organism>
<evidence type="ECO:0000259" key="8">
    <source>
        <dbReference type="Pfam" id="PF01694"/>
    </source>
</evidence>
<dbReference type="GO" id="GO:0016020">
    <property type="term" value="C:membrane"/>
    <property type="evidence" value="ECO:0007669"/>
    <property type="project" value="UniProtKB-SubCell"/>
</dbReference>
<keyword evidence="4" id="KW-0378">Hydrolase</keyword>
<keyword evidence="10" id="KW-1185">Reference proteome</keyword>
<evidence type="ECO:0000256" key="6">
    <source>
        <dbReference type="ARBA" id="ARBA00023136"/>
    </source>
</evidence>
<reference evidence="9 10" key="1">
    <citation type="submission" date="2019-01" db="EMBL/GenBank/DDBJ databases">
        <title>Filimonas sp. strain TTM-71.</title>
        <authorList>
            <person name="Chen W.-M."/>
        </authorList>
    </citation>
    <scope>NUCLEOTIDE SEQUENCE [LARGE SCALE GENOMIC DNA]</scope>
    <source>
        <strain evidence="9 10">TTM-71</strain>
    </source>
</reference>
<feature type="transmembrane region" description="Helical" evidence="7">
    <location>
        <begin position="139"/>
        <end position="164"/>
    </location>
</feature>
<evidence type="ECO:0000256" key="7">
    <source>
        <dbReference type="SAM" id="Phobius"/>
    </source>
</evidence>
<dbReference type="OrthoDB" id="9807874at2"/>
<comment type="caution">
    <text evidence="9">The sequence shown here is derived from an EMBL/GenBank/DDBJ whole genome shotgun (WGS) entry which is preliminary data.</text>
</comment>
<dbReference type="AlphaFoldDB" id="A0A4Q1DDV6"/>
<dbReference type="GO" id="GO:0006508">
    <property type="term" value="P:proteolysis"/>
    <property type="evidence" value="ECO:0007669"/>
    <property type="project" value="UniProtKB-KW"/>
</dbReference>
<comment type="subcellular location">
    <subcellularLocation>
        <location evidence="1">Membrane</location>
        <topology evidence="1">Multi-pass membrane protein</topology>
    </subcellularLocation>
</comment>
<gene>
    <name evidence="9" type="ORF">ESB13_10370</name>
</gene>
<dbReference type="Pfam" id="PF01694">
    <property type="entry name" value="Rhomboid"/>
    <property type="match status" value="1"/>
</dbReference>
<evidence type="ECO:0000256" key="2">
    <source>
        <dbReference type="ARBA" id="ARBA00009045"/>
    </source>
</evidence>
<dbReference type="EMBL" id="SDHZ01000001">
    <property type="protein sequence ID" value="RXK87158.1"/>
    <property type="molecule type" value="Genomic_DNA"/>
</dbReference>
<protein>
    <submittedName>
        <fullName evidence="9">Rhomboid family intramembrane serine protease</fullName>
    </submittedName>
</protein>
<dbReference type="Proteomes" id="UP000290545">
    <property type="component" value="Unassembled WGS sequence"/>
</dbReference>
<evidence type="ECO:0000313" key="9">
    <source>
        <dbReference type="EMBL" id="RXK87158.1"/>
    </source>
</evidence>
<dbReference type="Gene3D" id="1.20.1540.10">
    <property type="entry name" value="Rhomboid-like"/>
    <property type="match status" value="1"/>
</dbReference>
<dbReference type="GO" id="GO:0004252">
    <property type="term" value="F:serine-type endopeptidase activity"/>
    <property type="evidence" value="ECO:0007669"/>
    <property type="project" value="InterPro"/>
</dbReference>
<accession>A0A4Q1DDV6</accession>
<dbReference type="SUPFAM" id="SSF144091">
    <property type="entry name" value="Rhomboid-like"/>
    <property type="match status" value="1"/>
</dbReference>
<comment type="similarity">
    <text evidence="2">Belongs to the peptidase S54 family.</text>
</comment>
<dbReference type="RefSeq" id="WP_129002908.1">
    <property type="nucleotide sequence ID" value="NZ_SDHZ01000001.1"/>
</dbReference>